<keyword evidence="4" id="KW-0472">Membrane</keyword>
<dbReference type="EMBL" id="WOWS01000003">
    <property type="protein sequence ID" value="MUU78798.1"/>
    <property type="molecule type" value="Genomic_DNA"/>
</dbReference>
<evidence type="ECO:0000256" key="3">
    <source>
        <dbReference type="ARBA" id="ARBA00022729"/>
    </source>
</evidence>
<keyword evidence="3" id="KW-0732">Signal</keyword>
<feature type="domain" description="Bacterial surface antigen (D15)" evidence="6">
    <location>
        <begin position="380"/>
        <end position="748"/>
    </location>
</feature>
<dbReference type="InterPro" id="IPR000184">
    <property type="entry name" value="Bac_surfAg_D15"/>
</dbReference>
<dbReference type="Pfam" id="PF01103">
    <property type="entry name" value="Omp85"/>
    <property type="match status" value="1"/>
</dbReference>
<evidence type="ECO:0000256" key="1">
    <source>
        <dbReference type="ARBA" id="ARBA00004370"/>
    </source>
</evidence>
<dbReference type="Proteomes" id="UP000478208">
    <property type="component" value="Unassembled WGS sequence"/>
</dbReference>
<evidence type="ECO:0000256" key="2">
    <source>
        <dbReference type="ARBA" id="ARBA00022692"/>
    </source>
</evidence>
<evidence type="ECO:0000259" key="6">
    <source>
        <dbReference type="Pfam" id="PF01103"/>
    </source>
</evidence>
<dbReference type="InterPro" id="IPR039910">
    <property type="entry name" value="D15-like"/>
</dbReference>
<dbReference type="RefSeq" id="WP_157363708.1">
    <property type="nucleotide sequence ID" value="NZ_WOWS01000003.1"/>
</dbReference>
<accession>A0A6L6U9D3</accession>
<proteinExistence type="predicted"/>
<gene>
    <name evidence="7" type="ORF">GN138_10110</name>
</gene>
<protein>
    <submittedName>
        <fullName evidence="7">BamA/TamA family outer membrane protein</fullName>
    </submittedName>
</protein>
<organism evidence="7 8">
    <name type="scientific">Winogradskyella endarachnes</name>
    <dbReference type="NCBI Taxonomy" id="2681965"/>
    <lineage>
        <taxon>Bacteria</taxon>
        <taxon>Pseudomonadati</taxon>
        <taxon>Bacteroidota</taxon>
        <taxon>Flavobacteriia</taxon>
        <taxon>Flavobacteriales</taxon>
        <taxon>Flavobacteriaceae</taxon>
        <taxon>Winogradskyella</taxon>
    </lineage>
</organism>
<dbReference type="PROSITE" id="PS51257">
    <property type="entry name" value="PROKAR_LIPOPROTEIN"/>
    <property type="match status" value="1"/>
</dbReference>
<name>A0A6L6U9D3_9FLAO</name>
<dbReference type="GO" id="GO:0019867">
    <property type="term" value="C:outer membrane"/>
    <property type="evidence" value="ECO:0007669"/>
    <property type="project" value="InterPro"/>
</dbReference>
<comment type="subcellular location">
    <subcellularLocation>
        <location evidence="1">Membrane</location>
    </subcellularLocation>
</comment>
<keyword evidence="2" id="KW-0812">Transmembrane</keyword>
<evidence type="ECO:0000313" key="7">
    <source>
        <dbReference type="EMBL" id="MUU78798.1"/>
    </source>
</evidence>
<reference evidence="7 8" key="1">
    <citation type="submission" date="2019-12" db="EMBL/GenBank/DDBJ databases">
        <authorList>
            <person name="Li J."/>
        </authorList>
    </citation>
    <scope>NUCLEOTIDE SEQUENCE [LARGE SCALE GENOMIC DNA]</scope>
    <source>
        <strain evidence="7 8">HL2-2</strain>
    </source>
</reference>
<sequence>MNLKLKSILIAISFGIFVYSCSIKKYIPEGERLYTGATVKIEADSTVKKVEELKTELKTVLRPEPNSKFLGMRPGLYFYYKNQKEKPGFLNRWLYRQLGEKPVYQSDVTTFEIEDILRNRLENNGFFYSSTSSSFEETEIEASVKYVLNVPEPYRMEKLQIDSMPSPIYEAVKKVTYKTPLKKDMRFNLSHLKLERQRIDTELKNKGYYNLNPEFFIFEADTNQYNNKRFDLFLKIKNEVPKKATVPYLIKQVNVFPDYELKDSLTTNYERYNNKNYIQDSVFFKLKHLDKFITLQEGDLYNPKTSKNTARRLSTIGAYKYVNIQYKEIDSMFTDSTGALQANIYLSPLNKRSIRAELQAVTKSNNLTGPNLALTHSNRNLFKGGETLNTSLTLGYETQFGSGDDAGLSSLELGLKTELIFPRVIAPFNINDDFFEYSIPKTKTSLSASYLNRSELYTLLSGSATFGYVWDANRYITYSVNPISINYTSLSNTTEEFQDILDENPYLELSFDQQFISGLTFSFTYNEMVDKNDPNQFYLNTNIDIAGNSVSLFGKESSTEDSKTFLGLEYAQYAKADVDARFHLNFGKNREQTIATRLFAGYGLAYGNSEVIPFVKQYFAGGPYSVRAFKSRSLGPGAYNEDDYPDSDGSYFDQTGNIRLEANVEYRFPIFSFFKGAIFADAGNVWNSKANTSYNGEDKFSSNFINELGMGAGFGLRVDVQGFVIRFDLAAPFHDPSLEEGERWDFRVDDSVLNFAIGYPF</sequence>
<keyword evidence="5" id="KW-0998">Cell outer membrane</keyword>
<dbReference type="PANTHER" id="PTHR12815">
    <property type="entry name" value="SORTING AND ASSEMBLY MACHINERY SAMM50 PROTEIN FAMILY MEMBER"/>
    <property type="match status" value="1"/>
</dbReference>
<evidence type="ECO:0000256" key="5">
    <source>
        <dbReference type="ARBA" id="ARBA00023237"/>
    </source>
</evidence>
<keyword evidence="8" id="KW-1185">Reference proteome</keyword>
<dbReference type="Gene3D" id="2.40.160.50">
    <property type="entry name" value="membrane protein fhac: a member of the omp85/tpsb transporter family"/>
    <property type="match status" value="1"/>
</dbReference>
<dbReference type="AlphaFoldDB" id="A0A6L6U9D3"/>
<dbReference type="PANTHER" id="PTHR12815:SF47">
    <property type="entry name" value="TRANSLOCATION AND ASSEMBLY MODULE SUBUNIT TAMA"/>
    <property type="match status" value="1"/>
</dbReference>
<evidence type="ECO:0000313" key="8">
    <source>
        <dbReference type="Proteomes" id="UP000478208"/>
    </source>
</evidence>
<comment type="caution">
    <text evidence="7">The sequence shown here is derived from an EMBL/GenBank/DDBJ whole genome shotgun (WGS) entry which is preliminary data.</text>
</comment>
<evidence type="ECO:0000256" key="4">
    <source>
        <dbReference type="ARBA" id="ARBA00023136"/>
    </source>
</evidence>